<evidence type="ECO:0000256" key="5">
    <source>
        <dbReference type="SAM" id="MobiDB-lite"/>
    </source>
</evidence>
<dbReference type="InterPro" id="IPR003016">
    <property type="entry name" value="2-oxoA_DH_lipoyl-BS"/>
</dbReference>
<keyword evidence="9" id="KW-1185">Reference proteome</keyword>
<dbReference type="InterPro" id="IPR011053">
    <property type="entry name" value="Single_hybrid_motif"/>
</dbReference>
<dbReference type="Proteomes" id="UP001597380">
    <property type="component" value="Unassembled WGS sequence"/>
</dbReference>
<dbReference type="EC" id="2.3.1.-" evidence="4"/>
<dbReference type="PANTHER" id="PTHR23151:SF90">
    <property type="entry name" value="DIHYDROLIPOYLLYSINE-RESIDUE ACETYLTRANSFERASE COMPONENT OF PYRUVATE DEHYDROGENASE COMPLEX, MITOCHONDRIAL-RELATED"/>
    <property type="match status" value="1"/>
</dbReference>
<protein>
    <recommendedName>
        <fullName evidence="4">Dihydrolipoamide acetyltransferase component of pyruvate dehydrogenase complex</fullName>
        <ecNumber evidence="4">2.3.1.-</ecNumber>
    </recommendedName>
</protein>
<comment type="cofactor">
    <cofactor evidence="1 4">
        <name>(R)-lipoate</name>
        <dbReference type="ChEBI" id="CHEBI:83088"/>
    </cofactor>
</comment>
<dbReference type="PROSITE" id="PS50968">
    <property type="entry name" value="BIOTINYL_LIPOYL"/>
    <property type="match status" value="1"/>
</dbReference>
<proteinExistence type="inferred from homology"/>
<dbReference type="InterPro" id="IPR045257">
    <property type="entry name" value="E2/Pdx1"/>
</dbReference>
<dbReference type="Gene3D" id="3.30.559.10">
    <property type="entry name" value="Chloramphenicol acetyltransferase-like domain"/>
    <property type="match status" value="1"/>
</dbReference>
<dbReference type="PROSITE" id="PS51826">
    <property type="entry name" value="PSBD"/>
    <property type="match status" value="1"/>
</dbReference>
<dbReference type="Pfam" id="PF00198">
    <property type="entry name" value="2-oxoacid_dh"/>
    <property type="match status" value="1"/>
</dbReference>
<evidence type="ECO:0000256" key="2">
    <source>
        <dbReference type="ARBA" id="ARBA00007317"/>
    </source>
</evidence>
<dbReference type="PROSITE" id="PS00189">
    <property type="entry name" value="LIPOYL"/>
    <property type="match status" value="1"/>
</dbReference>
<sequence>MKEITMPSFGSDMEQGVLTEWQVKVGDEVKRGDPIAVIETHKGAIELDAFDEGAIAQLLVQVGEQTPVGQPIAMLAEPGEEITSATTVDQKRETAPDLDTSVAPDAPPAKVPAKPIAPRAPNTAVATADFQPATPAARKLAAKSGILLSDIKGTGPGGAITLVDVEGLLAIGGVSSVSATDSPSSEKTTESVPAKAVAQSGFDPAMMREAISATVTRSKREIPHYYLSHTLDISKLEQHLAERNADVEPLKRTLLIAPLLSLIARALIKFPQLNGHYRDGQFVPSEVVDMANAVNLRGGGLVMPVLRQVDKSSMEALMQQLQAVTERAKQGSLKFSDLDNPSFTVTSIGDRGVESILGVIYPPQVAIVGLGCPRSDVVVVDGEITVSRVMTVTLSADHRVTDGHYGSRFLMEINKRLQKPEALWNE</sequence>
<evidence type="ECO:0000313" key="9">
    <source>
        <dbReference type="Proteomes" id="UP001597380"/>
    </source>
</evidence>
<dbReference type="PANTHER" id="PTHR23151">
    <property type="entry name" value="DIHYDROLIPOAMIDE ACETYL/SUCCINYL-TRANSFERASE-RELATED"/>
    <property type="match status" value="1"/>
</dbReference>
<dbReference type="Pfam" id="PF02817">
    <property type="entry name" value="E3_binding"/>
    <property type="match status" value="1"/>
</dbReference>
<keyword evidence="3 4" id="KW-0450">Lipoyl</keyword>
<accession>A0ABW4XI05</accession>
<evidence type="ECO:0000256" key="3">
    <source>
        <dbReference type="ARBA" id="ARBA00022823"/>
    </source>
</evidence>
<organism evidence="8 9">
    <name type="scientific">Corallincola platygyrae</name>
    <dbReference type="NCBI Taxonomy" id="1193278"/>
    <lineage>
        <taxon>Bacteria</taxon>
        <taxon>Pseudomonadati</taxon>
        <taxon>Pseudomonadota</taxon>
        <taxon>Gammaproteobacteria</taxon>
        <taxon>Alteromonadales</taxon>
        <taxon>Psychromonadaceae</taxon>
        <taxon>Corallincola</taxon>
    </lineage>
</organism>
<dbReference type="GO" id="GO:0016746">
    <property type="term" value="F:acyltransferase activity"/>
    <property type="evidence" value="ECO:0007669"/>
    <property type="project" value="UniProtKB-KW"/>
</dbReference>
<dbReference type="InterPro" id="IPR036625">
    <property type="entry name" value="E3-bd_dom_sf"/>
</dbReference>
<dbReference type="Gene3D" id="2.40.50.100">
    <property type="match status" value="1"/>
</dbReference>
<evidence type="ECO:0000259" key="7">
    <source>
        <dbReference type="PROSITE" id="PS51826"/>
    </source>
</evidence>
<gene>
    <name evidence="8" type="ORF">ACFSJ3_01775</name>
</gene>
<comment type="caution">
    <text evidence="8">The sequence shown here is derived from an EMBL/GenBank/DDBJ whole genome shotgun (WGS) entry which is preliminary data.</text>
</comment>
<dbReference type="RefSeq" id="WP_345338867.1">
    <property type="nucleotide sequence ID" value="NZ_BAABLI010000007.1"/>
</dbReference>
<dbReference type="InterPro" id="IPR023213">
    <property type="entry name" value="CAT-like_dom_sf"/>
</dbReference>
<keyword evidence="4 8" id="KW-0012">Acyltransferase</keyword>
<evidence type="ECO:0000313" key="8">
    <source>
        <dbReference type="EMBL" id="MFD2094697.1"/>
    </source>
</evidence>
<feature type="region of interest" description="Disordered" evidence="5">
    <location>
        <begin position="86"/>
        <end position="117"/>
    </location>
</feature>
<feature type="domain" description="Peripheral subunit-binding (PSBD)" evidence="7">
    <location>
        <begin position="132"/>
        <end position="169"/>
    </location>
</feature>
<keyword evidence="4 8" id="KW-0808">Transferase</keyword>
<reference evidence="9" key="1">
    <citation type="journal article" date="2019" name="Int. J. Syst. Evol. Microbiol.">
        <title>The Global Catalogue of Microorganisms (GCM) 10K type strain sequencing project: providing services to taxonomists for standard genome sequencing and annotation.</title>
        <authorList>
            <consortium name="The Broad Institute Genomics Platform"/>
            <consortium name="The Broad Institute Genome Sequencing Center for Infectious Disease"/>
            <person name="Wu L."/>
            <person name="Ma J."/>
        </authorList>
    </citation>
    <scope>NUCLEOTIDE SEQUENCE [LARGE SCALE GENOMIC DNA]</scope>
    <source>
        <strain evidence="9">CGMCC 1.10992</strain>
    </source>
</reference>
<dbReference type="Gene3D" id="4.10.320.10">
    <property type="entry name" value="E3-binding domain"/>
    <property type="match status" value="1"/>
</dbReference>
<dbReference type="EMBL" id="JBHUHT010000004">
    <property type="protein sequence ID" value="MFD2094697.1"/>
    <property type="molecule type" value="Genomic_DNA"/>
</dbReference>
<dbReference type="Pfam" id="PF00364">
    <property type="entry name" value="Biotin_lipoyl"/>
    <property type="match status" value="1"/>
</dbReference>
<evidence type="ECO:0000259" key="6">
    <source>
        <dbReference type="PROSITE" id="PS50968"/>
    </source>
</evidence>
<comment type="similarity">
    <text evidence="2 4">Belongs to the 2-oxoacid dehydrogenase family.</text>
</comment>
<dbReference type="SUPFAM" id="SSF47005">
    <property type="entry name" value="Peripheral subunit-binding domain of 2-oxo acid dehydrogenase complex"/>
    <property type="match status" value="1"/>
</dbReference>
<evidence type="ECO:0000256" key="1">
    <source>
        <dbReference type="ARBA" id="ARBA00001938"/>
    </source>
</evidence>
<feature type="domain" description="Lipoyl-binding" evidence="6">
    <location>
        <begin position="1"/>
        <end position="76"/>
    </location>
</feature>
<dbReference type="SUPFAM" id="SSF51230">
    <property type="entry name" value="Single hybrid motif"/>
    <property type="match status" value="1"/>
</dbReference>
<dbReference type="SUPFAM" id="SSF52777">
    <property type="entry name" value="CoA-dependent acyltransferases"/>
    <property type="match status" value="1"/>
</dbReference>
<name>A0ABW4XI05_9GAMM</name>
<dbReference type="CDD" id="cd06849">
    <property type="entry name" value="lipoyl_domain"/>
    <property type="match status" value="1"/>
</dbReference>
<dbReference type="InterPro" id="IPR004167">
    <property type="entry name" value="PSBD"/>
</dbReference>
<evidence type="ECO:0000256" key="4">
    <source>
        <dbReference type="RuleBase" id="RU003423"/>
    </source>
</evidence>
<dbReference type="InterPro" id="IPR001078">
    <property type="entry name" value="2-oxoacid_DH_actylTfrase"/>
</dbReference>
<dbReference type="InterPro" id="IPR000089">
    <property type="entry name" value="Biotin_lipoyl"/>
</dbReference>